<evidence type="ECO:0000256" key="1">
    <source>
        <dbReference type="ARBA" id="ARBA00001946"/>
    </source>
</evidence>
<dbReference type="InterPro" id="IPR049874">
    <property type="entry name" value="ROK_cs"/>
</dbReference>
<comment type="catalytic activity">
    <reaction evidence="6">
        <text>D-fructose + ATP = D-fructose 6-phosphate + ADP + H(+)</text>
        <dbReference type="Rhea" id="RHEA:16125"/>
        <dbReference type="ChEBI" id="CHEBI:15378"/>
        <dbReference type="ChEBI" id="CHEBI:30616"/>
        <dbReference type="ChEBI" id="CHEBI:37721"/>
        <dbReference type="ChEBI" id="CHEBI:61527"/>
        <dbReference type="ChEBI" id="CHEBI:456216"/>
        <dbReference type="EC" id="2.7.1.4"/>
    </reaction>
</comment>
<keyword evidence="3" id="KW-0862">Zinc</keyword>
<keyword evidence="2" id="KW-0479">Metal-binding</keyword>
<dbReference type="PANTHER" id="PTHR42742">
    <property type="entry name" value="TRANSCRIPTIONAL REPRESSOR MPRA"/>
    <property type="match status" value="1"/>
</dbReference>
<dbReference type="Proteomes" id="UP001057520">
    <property type="component" value="Chromosome"/>
</dbReference>
<evidence type="ECO:0000256" key="4">
    <source>
        <dbReference type="ARBA" id="ARBA00022842"/>
    </source>
</evidence>
<protein>
    <recommendedName>
        <fullName evidence="5">fructokinase</fullName>
        <ecNumber evidence="5">2.7.1.4</ecNumber>
    </recommendedName>
</protein>
<dbReference type="Pfam" id="PF00480">
    <property type="entry name" value="ROK"/>
    <property type="match status" value="1"/>
</dbReference>
<evidence type="ECO:0000313" key="7">
    <source>
        <dbReference type="EMBL" id="USQ93931.1"/>
    </source>
</evidence>
<dbReference type="PANTHER" id="PTHR42742:SF3">
    <property type="entry name" value="FRUCTOKINASE"/>
    <property type="match status" value="1"/>
</dbReference>
<evidence type="ECO:0000313" key="8">
    <source>
        <dbReference type="Proteomes" id="UP001057520"/>
    </source>
</evidence>
<dbReference type="PROSITE" id="PS01125">
    <property type="entry name" value="ROK"/>
    <property type="match status" value="1"/>
</dbReference>
<dbReference type="CDD" id="cd24067">
    <property type="entry name" value="ASKHA_NBD_ROK_BsFRK-like"/>
    <property type="match status" value="1"/>
</dbReference>
<accession>A0ABY4ZMJ7</accession>
<dbReference type="EMBL" id="CP096040">
    <property type="protein sequence ID" value="USQ93931.1"/>
    <property type="molecule type" value="Genomic_DNA"/>
</dbReference>
<proteinExistence type="predicted"/>
<keyword evidence="4" id="KW-0460">Magnesium</keyword>
<dbReference type="InterPro" id="IPR051804">
    <property type="entry name" value="Carb_Metab_Reg_Kinase/Isom"/>
</dbReference>
<name>A0ABY4ZMJ7_9CAUL</name>
<reference evidence="7 8" key="1">
    <citation type="submission" date="2022-04" db="EMBL/GenBank/DDBJ databases">
        <title>Genome sequence of soybean root-associated Caulobacter segnis RL271.</title>
        <authorList>
            <person name="Longley R."/>
            <person name="Bonito G."/>
            <person name="Trigodet F."/>
            <person name="Crosson S."/>
            <person name="Fiebig A."/>
        </authorList>
    </citation>
    <scope>NUCLEOTIDE SEQUENCE [LARGE SCALE GENOMIC DNA]</scope>
    <source>
        <strain evidence="7 8">RL271</strain>
    </source>
</reference>
<gene>
    <name evidence="7" type="ORF">MZV50_15045</name>
</gene>
<dbReference type="SUPFAM" id="SSF53067">
    <property type="entry name" value="Actin-like ATPase domain"/>
    <property type="match status" value="1"/>
</dbReference>
<evidence type="ECO:0000256" key="5">
    <source>
        <dbReference type="ARBA" id="ARBA00038887"/>
    </source>
</evidence>
<dbReference type="EC" id="2.7.1.4" evidence="5"/>
<keyword evidence="8" id="KW-1185">Reference proteome</keyword>
<evidence type="ECO:0000256" key="6">
    <source>
        <dbReference type="ARBA" id="ARBA00048451"/>
    </source>
</evidence>
<dbReference type="InterPro" id="IPR000600">
    <property type="entry name" value="ROK"/>
</dbReference>
<dbReference type="InterPro" id="IPR043129">
    <property type="entry name" value="ATPase_NBD"/>
</dbReference>
<comment type="cofactor">
    <cofactor evidence="1">
        <name>Mg(2+)</name>
        <dbReference type="ChEBI" id="CHEBI:18420"/>
    </cofactor>
</comment>
<sequence length="300" mass="30995">MTYAGVEIGGTKVVVGFGSGPEDFGDRVRIPTTTPGETIGAIVDVLEARRRRSGLDAIGVATFGPVRLDPKAADHGRILATPKPGWSGADLLGPLKTLGLPIGLDTDVNGAALGEGRWGACVGLDNHAYVTVGTGVGIGVVVNGAPIHGALHPELGHLPVRRDQAQDPFAGACPYHGDCLEGLVSGPALAARLGRAGETLSADDPVWDQVADYLAQMAAVLTYAVSPRRIVLGGGIGQTQQVLSRVRERLAFWLGGYLPELRLPQAIEAYLVAPALNENSGVLGAIALAGDALRRSADTE</sequence>
<dbReference type="Gene3D" id="3.30.420.40">
    <property type="match status" value="2"/>
</dbReference>
<evidence type="ECO:0000256" key="2">
    <source>
        <dbReference type="ARBA" id="ARBA00022723"/>
    </source>
</evidence>
<organism evidence="7 8">
    <name type="scientific">Caulobacter segnis</name>
    <dbReference type="NCBI Taxonomy" id="88688"/>
    <lineage>
        <taxon>Bacteria</taxon>
        <taxon>Pseudomonadati</taxon>
        <taxon>Pseudomonadota</taxon>
        <taxon>Alphaproteobacteria</taxon>
        <taxon>Caulobacterales</taxon>
        <taxon>Caulobacteraceae</taxon>
        <taxon>Caulobacter</taxon>
    </lineage>
</organism>
<evidence type="ECO:0000256" key="3">
    <source>
        <dbReference type="ARBA" id="ARBA00022833"/>
    </source>
</evidence>